<comment type="caution">
    <text evidence="1">The sequence shown here is derived from an EMBL/GenBank/DDBJ whole genome shotgun (WGS) entry which is preliminary data.</text>
</comment>
<keyword evidence="2" id="KW-1185">Reference proteome</keyword>
<proteinExistence type="predicted"/>
<accession>A0A9K3IQP2</accession>
<dbReference type="AlphaFoldDB" id="A0A9K3IQP2"/>
<dbReference type="EMBL" id="MNCJ02000321">
    <property type="protein sequence ID" value="KAF5801204.1"/>
    <property type="molecule type" value="Genomic_DNA"/>
</dbReference>
<reference evidence="1" key="2">
    <citation type="submission" date="2020-06" db="EMBL/GenBank/DDBJ databases">
        <title>Helianthus annuus Genome sequencing and assembly Release 2.</title>
        <authorList>
            <person name="Gouzy J."/>
            <person name="Langlade N."/>
            <person name="Munos S."/>
        </authorList>
    </citation>
    <scope>NUCLEOTIDE SEQUENCE</scope>
    <source>
        <tissue evidence="1">Leaves</tissue>
    </source>
</reference>
<gene>
    <name evidence="1" type="ORF">HanXRQr2_Chr06g0245361</name>
</gene>
<sequence>MVWCIKEENGMQWCIIRNTPCYARCLGGLGYFDGEPLSMEEA</sequence>
<dbReference type="Proteomes" id="UP000215914">
    <property type="component" value="Unassembled WGS sequence"/>
</dbReference>
<dbReference type="Gramene" id="mRNA:HanXRQr2_Chr06g0245361">
    <property type="protein sequence ID" value="mRNA:HanXRQr2_Chr06g0245361"/>
    <property type="gene ID" value="HanXRQr2_Chr06g0245361"/>
</dbReference>
<evidence type="ECO:0000313" key="2">
    <source>
        <dbReference type="Proteomes" id="UP000215914"/>
    </source>
</evidence>
<evidence type="ECO:0000313" key="1">
    <source>
        <dbReference type="EMBL" id="KAF5801204.1"/>
    </source>
</evidence>
<organism evidence="1 2">
    <name type="scientific">Helianthus annuus</name>
    <name type="common">Common sunflower</name>
    <dbReference type="NCBI Taxonomy" id="4232"/>
    <lineage>
        <taxon>Eukaryota</taxon>
        <taxon>Viridiplantae</taxon>
        <taxon>Streptophyta</taxon>
        <taxon>Embryophyta</taxon>
        <taxon>Tracheophyta</taxon>
        <taxon>Spermatophyta</taxon>
        <taxon>Magnoliopsida</taxon>
        <taxon>eudicotyledons</taxon>
        <taxon>Gunneridae</taxon>
        <taxon>Pentapetalae</taxon>
        <taxon>asterids</taxon>
        <taxon>campanulids</taxon>
        <taxon>Asterales</taxon>
        <taxon>Asteraceae</taxon>
        <taxon>Asteroideae</taxon>
        <taxon>Heliantheae alliance</taxon>
        <taxon>Heliantheae</taxon>
        <taxon>Helianthus</taxon>
    </lineage>
</organism>
<protein>
    <submittedName>
        <fullName evidence="1">Uncharacterized protein</fullName>
    </submittedName>
</protein>
<name>A0A9K3IQP2_HELAN</name>
<reference evidence="1" key="1">
    <citation type="journal article" date="2017" name="Nature">
        <title>The sunflower genome provides insights into oil metabolism, flowering and Asterid evolution.</title>
        <authorList>
            <person name="Badouin H."/>
            <person name="Gouzy J."/>
            <person name="Grassa C.J."/>
            <person name="Murat F."/>
            <person name="Staton S.E."/>
            <person name="Cottret L."/>
            <person name="Lelandais-Briere C."/>
            <person name="Owens G.L."/>
            <person name="Carrere S."/>
            <person name="Mayjonade B."/>
            <person name="Legrand L."/>
            <person name="Gill N."/>
            <person name="Kane N.C."/>
            <person name="Bowers J.E."/>
            <person name="Hubner S."/>
            <person name="Bellec A."/>
            <person name="Berard A."/>
            <person name="Berges H."/>
            <person name="Blanchet N."/>
            <person name="Boniface M.C."/>
            <person name="Brunel D."/>
            <person name="Catrice O."/>
            <person name="Chaidir N."/>
            <person name="Claudel C."/>
            <person name="Donnadieu C."/>
            <person name="Faraut T."/>
            <person name="Fievet G."/>
            <person name="Helmstetter N."/>
            <person name="King M."/>
            <person name="Knapp S.J."/>
            <person name="Lai Z."/>
            <person name="Le Paslier M.C."/>
            <person name="Lippi Y."/>
            <person name="Lorenzon L."/>
            <person name="Mandel J.R."/>
            <person name="Marage G."/>
            <person name="Marchand G."/>
            <person name="Marquand E."/>
            <person name="Bret-Mestries E."/>
            <person name="Morien E."/>
            <person name="Nambeesan S."/>
            <person name="Nguyen T."/>
            <person name="Pegot-Espagnet P."/>
            <person name="Pouilly N."/>
            <person name="Raftis F."/>
            <person name="Sallet E."/>
            <person name="Schiex T."/>
            <person name="Thomas J."/>
            <person name="Vandecasteele C."/>
            <person name="Vares D."/>
            <person name="Vear F."/>
            <person name="Vautrin S."/>
            <person name="Crespi M."/>
            <person name="Mangin B."/>
            <person name="Burke J.M."/>
            <person name="Salse J."/>
            <person name="Munos S."/>
            <person name="Vincourt P."/>
            <person name="Rieseberg L.H."/>
            <person name="Langlade N.B."/>
        </authorList>
    </citation>
    <scope>NUCLEOTIDE SEQUENCE</scope>
    <source>
        <tissue evidence="1">Leaves</tissue>
    </source>
</reference>